<feature type="compositionally biased region" description="Polar residues" evidence="1">
    <location>
        <begin position="149"/>
        <end position="158"/>
    </location>
</feature>
<dbReference type="RefSeq" id="WP_135648570.1">
    <property type="nucleotide sequence ID" value="NZ_RQGF01000012.1"/>
</dbReference>
<feature type="compositionally biased region" description="Basic and acidic residues" evidence="1">
    <location>
        <begin position="134"/>
        <end position="147"/>
    </location>
</feature>
<evidence type="ECO:0000313" key="3">
    <source>
        <dbReference type="EMBL" id="TGL63489.1"/>
    </source>
</evidence>
<accession>A0A4R9KCE8</accession>
<organism evidence="3 4">
    <name type="scientific">Leptospira sarikeiensis</name>
    <dbReference type="NCBI Taxonomy" id="2484943"/>
    <lineage>
        <taxon>Bacteria</taxon>
        <taxon>Pseudomonadati</taxon>
        <taxon>Spirochaetota</taxon>
        <taxon>Spirochaetia</taxon>
        <taxon>Leptospirales</taxon>
        <taxon>Leptospiraceae</taxon>
        <taxon>Leptospira</taxon>
    </lineage>
</organism>
<dbReference type="EMBL" id="RQGF01000012">
    <property type="protein sequence ID" value="TGL63489.1"/>
    <property type="molecule type" value="Genomic_DNA"/>
</dbReference>
<keyword evidence="4" id="KW-1185">Reference proteome</keyword>
<dbReference type="InterPro" id="IPR011944">
    <property type="entry name" value="Steroid_delta5-4_isomerase"/>
</dbReference>
<dbReference type="AlphaFoldDB" id="A0A4R9KCE8"/>
<dbReference type="OrthoDB" id="9803476at2"/>
<feature type="region of interest" description="Disordered" evidence="1">
    <location>
        <begin position="133"/>
        <end position="158"/>
    </location>
</feature>
<dbReference type="Gene3D" id="3.10.450.50">
    <property type="match status" value="1"/>
</dbReference>
<dbReference type="SUPFAM" id="SSF54427">
    <property type="entry name" value="NTF2-like"/>
    <property type="match status" value="1"/>
</dbReference>
<evidence type="ECO:0000259" key="2">
    <source>
        <dbReference type="Pfam" id="PF14534"/>
    </source>
</evidence>
<evidence type="ECO:0000256" key="1">
    <source>
        <dbReference type="SAM" id="MobiDB-lite"/>
    </source>
</evidence>
<proteinExistence type="predicted"/>
<dbReference type="NCBIfam" id="TIGR02246">
    <property type="entry name" value="SgcJ/EcaC family oxidoreductase"/>
    <property type="match status" value="1"/>
</dbReference>
<dbReference type="InterPro" id="IPR032710">
    <property type="entry name" value="NTF2-like_dom_sf"/>
</dbReference>
<dbReference type="Pfam" id="PF14534">
    <property type="entry name" value="DUF4440"/>
    <property type="match status" value="1"/>
</dbReference>
<feature type="domain" description="DUF4440" evidence="2">
    <location>
        <begin position="14"/>
        <end position="122"/>
    </location>
</feature>
<dbReference type="Proteomes" id="UP000297762">
    <property type="component" value="Unassembled WGS sequence"/>
</dbReference>
<name>A0A4R9KCE8_9LEPT</name>
<comment type="caution">
    <text evidence="3">The sequence shown here is derived from an EMBL/GenBank/DDBJ whole genome shotgun (WGS) entry which is preliminary data.</text>
</comment>
<dbReference type="InterPro" id="IPR027843">
    <property type="entry name" value="DUF4440"/>
</dbReference>
<gene>
    <name evidence="3" type="ORF">EHQ64_05935</name>
</gene>
<evidence type="ECO:0000313" key="4">
    <source>
        <dbReference type="Proteomes" id="UP000297762"/>
    </source>
</evidence>
<sequence length="158" mass="17391">MSSEEKTKEEVLILYRKLLTAWNKRNASAMASLLSSEGDLVGFDGSQMKGPEEVRTIVGGIFTHHKTAAFVSIVREIRILSQDSVLLRAVVSMVAEGEKEINPAVNAIQSLVASKDKGEWKISLFQNTPAAFHGRPEEAEKLSKELQEAYSSSQSEPK</sequence>
<reference evidence="3" key="1">
    <citation type="journal article" date="2019" name="PLoS Negl. Trop. Dis.">
        <title>Revisiting the worldwide diversity of Leptospira species in the environment.</title>
        <authorList>
            <person name="Vincent A.T."/>
            <person name="Schiettekatte O."/>
            <person name="Bourhy P."/>
            <person name="Veyrier F.J."/>
            <person name="Picardeau M."/>
        </authorList>
    </citation>
    <scope>NUCLEOTIDE SEQUENCE [LARGE SCALE GENOMIC DNA]</scope>
    <source>
        <strain evidence="3">201702455</strain>
    </source>
</reference>
<protein>
    <submittedName>
        <fullName evidence="3">SgcJ/EcaC family oxidoreductase</fullName>
    </submittedName>
</protein>